<dbReference type="PANTHER" id="PTHR36582:SF2">
    <property type="entry name" value="ANTITOXIN PARD"/>
    <property type="match status" value="1"/>
</dbReference>
<sequence>MNVSLTEKQRKYIDDKVASGDYMNASEVVREALRLHEINHQKLENLRKEIQKGIDSGISPYSMKDILEEKKRKYNING</sequence>
<dbReference type="CDD" id="cd22231">
    <property type="entry name" value="RHH_NikR_HicB-like"/>
    <property type="match status" value="1"/>
</dbReference>
<dbReference type="SUPFAM" id="SSF47598">
    <property type="entry name" value="Ribbon-helix-helix"/>
    <property type="match status" value="1"/>
</dbReference>
<evidence type="ECO:0000313" key="4">
    <source>
        <dbReference type="Proteomes" id="UP000033497"/>
    </source>
</evidence>
<dbReference type="Proteomes" id="UP000033497">
    <property type="component" value="Unassembled WGS sequence"/>
</dbReference>
<dbReference type="Gene3D" id="6.10.10.120">
    <property type="entry name" value="Antitoxin ParD1-like"/>
    <property type="match status" value="1"/>
</dbReference>
<comment type="caution">
    <text evidence="3">The sequence shown here is derived from an EMBL/GenBank/DDBJ whole genome shotgun (WGS) entry which is preliminary data.</text>
</comment>
<evidence type="ECO:0000256" key="1">
    <source>
        <dbReference type="ARBA" id="ARBA00008580"/>
    </source>
</evidence>
<dbReference type="RefSeq" id="WP_045081386.1">
    <property type="nucleotide sequence ID" value="NZ_JSVU01000009.1"/>
</dbReference>
<dbReference type="Pfam" id="PF03693">
    <property type="entry name" value="ParD_antitoxin"/>
    <property type="match status" value="1"/>
</dbReference>
<protein>
    <submittedName>
        <fullName evidence="3">Addiction module antitoxin</fullName>
    </submittedName>
</protein>
<dbReference type="InterPro" id="IPR010985">
    <property type="entry name" value="Ribbon_hlx_hlx"/>
</dbReference>
<dbReference type="InterPro" id="IPR038296">
    <property type="entry name" value="ParD_sf"/>
</dbReference>
<name>A0ABR5DFY6_9FLAO</name>
<dbReference type="InterPro" id="IPR022789">
    <property type="entry name" value="ParD"/>
</dbReference>
<gene>
    <name evidence="3" type="ORF">MB09_13240</name>
</gene>
<comment type="similarity">
    <text evidence="1">Belongs to the ParD antitoxin family.</text>
</comment>
<dbReference type="PANTHER" id="PTHR36582">
    <property type="entry name" value="ANTITOXIN PARD"/>
    <property type="match status" value="1"/>
</dbReference>
<keyword evidence="4" id="KW-1185">Reference proteome</keyword>
<reference evidence="3 4" key="1">
    <citation type="submission" date="2014-10" db="EMBL/GenBank/DDBJ databases">
        <title>Genome sequencing of Vitellibacter vladivostokensis KMM 3516.</title>
        <authorList>
            <person name="Thevarajoo S."/>
            <person name="Selvaratnam C."/>
            <person name="Goh K.M."/>
            <person name="Chong C.S."/>
        </authorList>
    </citation>
    <scope>NUCLEOTIDE SEQUENCE [LARGE SCALE GENOMIC DNA]</scope>
    <source>
        <strain evidence="3 4">KMM 3516</strain>
    </source>
</reference>
<dbReference type="EMBL" id="JSVU01000009">
    <property type="protein sequence ID" value="KJJ37713.1"/>
    <property type="molecule type" value="Genomic_DNA"/>
</dbReference>
<accession>A0ABR5DFY6</accession>
<keyword evidence="2" id="KW-1277">Toxin-antitoxin system</keyword>
<organism evidence="3 4">
    <name type="scientific">Aequorivita vladivostokensis</name>
    <dbReference type="NCBI Taxonomy" id="171194"/>
    <lineage>
        <taxon>Bacteria</taxon>
        <taxon>Pseudomonadati</taxon>
        <taxon>Bacteroidota</taxon>
        <taxon>Flavobacteriia</taxon>
        <taxon>Flavobacteriales</taxon>
        <taxon>Flavobacteriaceae</taxon>
        <taxon>Aequorivita</taxon>
    </lineage>
</organism>
<dbReference type="NCBIfam" id="TIGR02606">
    <property type="entry name" value="antidote_CC2985"/>
    <property type="match status" value="1"/>
</dbReference>
<evidence type="ECO:0000313" key="3">
    <source>
        <dbReference type="EMBL" id="KJJ37713.1"/>
    </source>
</evidence>
<proteinExistence type="inferred from homology"/>
<evidence type="ECO:0000256" key="2">
    <source>
        <dbReference type="ARBA" id="ARBA00022649"/>
    </source>
</evidence>